<evidence type="ECO:0000313" key="5">
    <source>
        <dbReference type="Proteomes" id="UP000295781"/>
    </source>
</evidence>
<dbReference type="Pfam" id="PF04885">
    <property type="entry name" value="Stig1"/>
    <property type="match status" value="2"/>
</dbReference>
<feature type="chain" id="PRO_5020683811" description="Secreted protein" evidence="3">
    <location>
        <begin position="28"/>
        <end position="596"/>
    </location>
</feature>
<dbReference type="Gene3D" id="2.60.120.380">
    <property type="match status" value="2"/>
</dbReference>
<dbReference type="NCBIfam" id="NF041328">
    <property type="entry name" value="C_rich_MXAN6577"/>
    <property type="match status" value="1"/>
</dbReference>
<feature type="region of interest" description="Disordered" evidence="2">
    <location>
        <begin position="369"/>
        <end position="402"/>
    </location>
</feature>
<keyword evidence="1 3" id="KW-0732">Signal</keyword>
<feature type="compositionally biased region" description="Polar residues" evidence="2">
    <location>
        <begin position="381"/>
        <end position="402"/>
    </location>
</feature>
<name>A0A4P2PY27_SORCE</name>
<dbReference type="Proteomes" id="UP000295781">
    <property type="component" value="Chromosome"/>
</dbReference>
<organism evidence="4 5">
    <name type="scientific">Sorangium cellulosum</name>
    <name type="common">Polyangium cellulosum</name>
    <dbReference type="NCBI Taxonomy" id="56"/>
    <lineage>
        <taxon>Bacteria</taxon>
        <taxon>Pseudomonadati</taxon>
        <taxon>Myxococcota</taxon>
        <taxon>Polyangia</taxon>
        <taxon>Polyangiales</taxon>
        <taxon>Polyangiaceae</taxon>
        <taxon>Sorangium</taxon>
    </lineage>
</organism>
<dbReference type="RefSeq" id="WP_165373145.1">
    <property type="nucleotide sequence ID" value="NZ_CP012670.1"/>
</dbReference>
<dbReference type="AlphaFoldDB" id="A0A4P2PY27"/>
<evidence type="ECO:0000256" key="1">
    <source>
        <dbReference type="ARBA" id="ARBA00022729"/>
    </source>
</evidence>
<evidence type="ECO:0000256" key="2">
    <source>
        <dbReference type="SAM" id="MobiDB-lite"/>
    </source>
</evidence>
<gene>
    <name evidence="4" type="ORF">SOCEGT47_022160</name>
</gene>
<evidence type="ECO:0000313" key="4">
    <source>
        <dbReference type="EMBL" id="AUX21729.1"/>
    </source>
</evidence>
<dbReference type="PANTHER" id="PTHR33227">
    <property type="entry name" value="STIGMA-SPECIFIC STIG1-LIKE PROTEIN 3"/>
    <property type="match status" value="1"/>
</dbReference>
<sequence>MEKLRSRFRLAPTYTLLCLAAAVLAPACSGGGATTNECMSPTTRCDSGCVDLSTDASNCGQCGNACASGETCSEGACVAGCEDGQTACGGECVDTGTSEAHCGECGNACEDGQACEDGACQGAACEDGRTRCGDECVDVEADAAHCGECDNACEDGQTCEDGACVVAACEDGRTRCGDACVDLQTDAAHCGECGTACGADQTCVAGACEGGCGSGLTACGDACVDAQSDEANCGGCGVECSSLEVCQTGACACTVSPGQDLGDVVPQVVNNTTVGAASTFAPSCVATSSSERVYMFTARTAGRYSFDTSASTFNTVVALLDAAGCSEIACNADPGAARVSRDLAEGQTVYVVVDGADGETGAFQLRVTRESEPSCPAGELSGTTPQTITGSTRGRPNSVSPTQVEGCLATESRDSAYTFTAQFAGDYTFDTYGSTFDTVLHVRDATCLGEQIACNDDDSVRFTEQSELTMTLAANQTVVVVVDGNGPEDFGDFTLTVRSHVPPVCDDSGVCGDGTSGCVQCAFAGNCKDELAACTNRPNCDSYVSCFRTCDKDPACEQACREGDPESAAIYDAALACAYCDECRSSCGGTTEVVCP</sequence>
<dbReference type="EMBL" id="CP012670">
    <property type="protein sequence ID" value="AUX21729.1"/>
    <property type="molecule type" value="Genomic_DNA"/>
</dbReference>
<reference evidence="4 5" key="1">
    <citation type="submission" date="2015-09" db="EMBL/GenBank/DDBJ databases">
        <title>Sorangium comparison.</title>
        <authorList>
            <person name="Zaburannyi N."/>
            <person name="Bunk B."/>
            <person name="Overmann J."/>
            <person name="Mueller R."/>
        </authorList>
    </citation>
    <scope>NUCLEOTIDE SEQUENCE [LARGE SCALE GENOMIC DNA]</scope>
    <source>
        <strain evidence="4 5">So ceGT47</strain>
    </source>
</reference>
<proteinExistence type="predicted"/>
<dbReference type="PANTHER" id="PTHR33227:SF48">
    <property type="entry name" value="STIGMA-SPECIFIC STIG1-LIKE PROTEIN 4"/>
    <property type="match status" value="1"/>
</dbReference>
<dbReference type="InterPro" id="IPR006969">
    <property type="entry name" value="Stig-like"/>
</dbReference>
<evidence type="ECO:0000256" key="3">
    <source>
        <dbReference type="SAM" id="SignalP"/>
    </source>
</evidence>
<evidence type="ECO:0008006" key="6">
    <source>
        <dbReference type="Google" id="ProtNLM"/>
    </source>
</evidence>
<accession>A0A4P2PY27</accession>
<feature type="signal peptide" evidence="3">
    <location>
        <begin position="1"/>
        <end position="27"/>
    </location>
</feature>
<protein>
    <recommendedName>
        <fullName evidence="6">Secreted protein</fullName>
    </recommendedName>
</protein>